<proteinExistence type="predicted"/>
<reference evidence="1 2" key="1">
    <citation type="submission" date="2015-09" db="EMBL/GenBank/DDBJ databases">
        <title>Trachymyrmex zeteki WGS genome.</title>
        <authorList>
            <person name="Nygaard S."/>
            <person name="Hu H."/>
            <person name="Boomsma J."/>
            <person name="Zhang G."/>
        </authorList>
    </citation>
    <scope>NUCLEOTIDE SEQUENCE [LARGE SCALE GENOMIC DNA]</scope>
    <source>
        <strain evidence="1">Tzet28-1</strain>
        <tissue evidence="1">Whole body</tissue>
    </source>
</reference>
<evidence type="ECO:0000313" key="1">
    <source>
        <dbReference type="EMBL" id="KYQ54401.1"/>
    </source>
</evidence>
<evidence type="ECO:0000313" key="2">
    <source>
        <dbReference type="Proteomes" id="UP000075809"/>
    </source>
</evidence>
<keyword evidence="2" id="KW-1185">Reference proteome</keyword>
<name>A0A151X205_9HYME</name>
<dbReference type="AlphaFoldDB" id="A0A151X205"/>
<dbReference type="EMBL" id="KQ982584">
    <property type="protein sequence ID" value="KYQ54401.1"/>
    <property type="molecule type" value="Genomic_DNA"/>
</dbReference>
<gene>
    <name evidence="1" type="ORF">ALC60_06690</name>
</gene>
<accession>A0A151X205</accession>
<dbReference type="Proteomes" id="UP000075809">
    <property type="component" value="Unassembled WGS sequence"/>
</dbReference>
<dbReference type="STRING" id="64791.A0A151X205"/>
<organism evidence="1 2">
    <name type="scientific">Mycetomoellerius zeteki</name>
    <dbReference type="NCBI Taxonomy" id="64791"/>
    <lineage>
        <taxon>Eukaryota</taxon>
        <taxon>Metazoa</taxon>
        <taxon>Ecdysozoa</taxon>
        <taxon>Arthropoda</taxon>
        <taxon>Hexapoda</taxon>
        <taxon>Insecta</taxon>
        <taxon>Pterygota</taxon>
        <taxon>Neoptera</taxon>
        <taxon>Endopterygota</taxon>
        <taxon>Hymenoptera</taxon>
        <taxon>Apocrita</taxon>
        <taxon>Aculeata</taxon>
        <taxon>Formicoidea</taxon>
        <taxon>Formicidae</taxon>
        <taxon>Myrmicinae</taxon>
        <taxon>Mycetomoellerius</taxon>
    </lineage>
</organism>
<sequence length="77" mass="9095">MEEANKYWLAGDEDKTKCVFCGKGRDNIVHYVGEANGKVIDRLWGEELDDCKGKIIKKLWKDKEIILRRGKRKRDRE</sequence>
<protein>
    <submittedName>
        <fullName evidence="1">Uncharacterized protein</fullName>
    </submittedName>
</protein>